<protein>
    <submittedName>
        <fullName evidence="5">DeoR family transcriptional regulator</fullName>
    </submittedName>
</protein>
<dbReference type="SUPFAM" id="SSF100950">
    <property type="entry name" value="NagB/RpiA/CoA transferase-like"/>
    <property type="match status" value="1"/>
</dbReference>
<evidence type="ECO:0000256" key="3">
    <source>
        <dbReference type="ARBA" id="ARBA00023163"/>
    </source>
</evidence>
<dbReference type="OrthoDB" id="31600at2"/>
<name>A0A2D2AWM5_9CAUL</name>
<dbReference type="SUPFAM" id="SSF46785">
    <property type="entry name" value="Winged helix' DNA-binding domain"/>
    <property type="match status" value="1"/>
</dbReference>
<proteinExistence type="predicted"/>
<dbReference type="RefSeq" id="WP_099621675.1">
    <property type="nucleotide sequence ID" value="NZ_CP024201.1"/>
</dbReference>
<dbReference type="InterPro" id="IPR001034">
    <property type="entry name" value="DeoR_HTH"/>
</dbReference>
<dbReference type="InterPro" id="IPR036388">
    <property type="entry name" value="WH-like_DNA-bd_sf"/>
</dbReference>
<dbReference type="GO" id="GO:0003700">
    <property type="term" value="F:DNA-binding transcription factor activity"/>
    <property type="evidence" value="ECO:0007669"/>
    <property type="project" value="InterPro"/>
</dbReference>
<sequence length="265" mass="28584">MHAAEREQLILQLMQDRGFIGFKELDRRIEASPATLRRDLDRLETEGRIIRVRGGARLPSAQGEPDRLSGDPFHENIGRQPAQKAAIGRAAAALCSPGEAVIIDGGSTTLQMCPHLAPLGLQVLTNSLHIVSALLPQTGTRITIPGGQVFREQNIVLSAFDEDGAGRFHAARMFMGAQAVSRHGVMQSDVLLVQSERRLLGRANEIVLMVDSSKFSASAGHVLCPLEQVAILITDDGLADADAQDVERAGARLIVAPVETRPARR</sequence>
<dbReference type="GO" id="GO:0003677">
    <property type="term" value="F:DNA binding"/>
    <property type="evidence" value="ECO:0007669"/>
    <property type="project" value="UniProtKB-KW"/>
</dbReference>
<evidence type="ECO:0000256" key="2">
    <source>
        <dbReference type="ARBA" id="ARBA00023125"/>
    </source>
</evidence>
<dbReference type="InterPro" id="IPR018356">
    <property type="entry name" value="Tscrpt_reg_HTH_DeoR_CS"/>
</dbReference>
<dbReference type="PANTHER" id="PTHR30363:SF55">
    <property type="entry name" value="HTH-TYPE TRANSCRIPTIONAL REGULATOR ULAR"/>
    <property type="match status" value="1"/>
</dbReference>
<dbReference type="InterPro" id="IPR014036">
    <property type="entry name" value="DeoR-like_C"/>
</dbReference>
<dbReference type="InterPro" id="IPR036390">
    <property type="entry name" value="WH_DNA-bd_sf"/>
</dbReference>
<evidence type="ECO:0000259" key="4">
    <source>
        <dbReference type="PROSITE" id="PS51000"/>
    </source>
</evidence>
<evidence type="ECO:0000313" key="5">
    <source>
        <dbReference type="EMBL" id="ATQ42418.1"/>
    </source>
</evidence>
<dbReference type="EMBL" id="CP024201">
    <property type="protein sequence ID" value="ATQ42418.1"/>
    <property type="molecule type" value="Genomic_DNA"/>
</dbReference>
<gene>
    <name evidence="5" type="ORF">CSW64_08320</name>
</gene>
<dbReference type="InterPro" id="IPR037171">
    <property type="entry name" value="NagB/RpiA_transferase-like"/>
</dbReference>
<dbReference type="Gene3D" id="1.10.10.10">
    <property type="entry name" value="Winged helix-like DNA-binding domain superfamily/Winged helix DNA-binding domain"/>
    <property type="match status" value="1"/>
</dbReference>
<dbReference type="Pfam" id="PF08220">
    <property type="entry name" value="HTH_DeoR"/>
    <property type="match status" value="1"/>
</dbReference>
<dbReference type="AlphaFoldDB" id="A0A2D2AWM5"/>
<feature type="domain" description="HTH deoR-type" evidence="4">
    <location>
        <begin position="3"/>
        <end position="58"/>
    </location>
</feature>
<dbReference type="KEGG" id="cmb:CSW64_08320"/>
<dbReference type="PANTHER" id="PTHR30363">
    <property type="entry name" value="HTH-TYPE TRANSCRIPTIONAL REGULATOR SRLR-RELATED"/>
    <property type="match status" value="1"/>
</dbReference>
<keyword evidence="2" id="KW-0238">DNA-binding</keyword>
<dbReference type="SMART" id="SM00420">
    <property type="entry name" value="HTH_DEOR"/>
    <property type="match status" value="1"/>
</dbReference>
<evidence type="ECO:0000313" key="6">
    <source>
        <dbReference type="Proteomes" id="UP000228945"/>
    </source>
</evidence>
<keyword evidence="1" id="KW-0805">Transcription regulation</keyword>
<evidence type="ECO:0000256" key="1">
    <source>
        <dbReference type="ARBA" id="ARBA00023015"/>
    </source>
</evidence>
<reference evidence="5 6" key="1">
    <citation type="submission" date="2017-10" db="EMBL/GenBank/DDBJ databases">
        <title>Genome sequence of Caulobacter mirabilis FWC38.</title>
        <authorList>
            <person name="Fiebig A."/>
            <person name="Crosson S."/>
        </authorList>
    </citation>
    <scope>NUCLEOTIDE SEQUENCE [LARGE SCALE GENOMIC DNA]</scope>
    <source>
        <strain evidence="5 6">FWC 38</strain>
    </source>
</reference>
<dbReference type="Pfam" id="PF00455">
    <property type="entry name" value="DeoRC"/>
    <property type="match status" value="1"/>
</dbReference>
<dbReference type="PRINTS" id="PR00037">
    <property type="entry name" value="HTHLACR"/>
</dbReference>
<dbReference type="SMART" id="SM01134">
    <property type="entry name" value="DeoRC"/>
    <property type="match status" value="1"/>
</dbReference>
<dbReference type="PROSITE" id="PS51000">
    <property type="entry name" value="HTH_DEOR_2"/>
    <property type="match status" value="1"/>
</dbReference>
<dbReference type="Proteomes" id="UP000228945">
    <property type="component" value="Chromosome"/>
</dbReference>
<keyword evidence="6" id="KW-1185">Reference proteome</keyword>
<accession>A0A2D2AWM5</accession>
<organism evidence="5 6">
    <name type="scientific">Caulobacter mirabilis</name>
    <dbReference type="NCBI Taxonomy" id="69666"/>
    <lineage>
        <taxon>Bacteria</taxon>
        <taxon>Pseudomonadati</taxon>
        <taxon>Pseudomonadota</taxon>
        <taxon>Alphaproteobacteria</taxon>
        <taxon>Caulobacterales</taxon>
        <taxon>Caulobacteraceae</taxon>
        <taxon>Caulobacter</taxon>
    </lineage>
</organism>
<dbReference type="PROSITE" id="PS00894">
    <property type="entry name" value="HTH_DEOR_1"/>
    <property type="match status" value="1"/>
</dbReference>
<dbReference type="InterPro" id="IPR050313">
    <property type="entry name" value="Carb_Metab_HTH_regulators"/>
</dbReference>
<keyword evidence="3" id="KW-0804">Transcription</keyword>